<organism evidence="9 10">
    <name type="scientific">Cudoniella acicularis</name>
    <dbReference type="NCBI Taxonomy" id="354080"/>
    <lineage>
        <taxon>Eukaryota</taxon>
        <taxon>Fungi</taxon>
        <taxon>Dikarya</taxon>
        <taxon>Ascomycota</taxon>
        <taxon>Pezizomycotina</taxon>
        <taxon>Leotiomycetes</taxon>
        <taxon>Helotiales</taxon>
        <taxon>Tricladiaceae</taxon>
        <taxon>Cudoniella</taxon>
    </lineage>
</organism>
<keyword evidence="10" id="KW-1185">Reference proteome</keyword>
<comment type="caution">
    <text evidence="9">The sequence shown here is derived from an EMBL/GenBank/DDBJ whole genome shotgun (WGS) entry which is preliminary data.</text>
</comment>
<comment type="similarity">
    <text evidence="5">Belongs to the SAT4 family.</text>
</comment>
<proteinExistence type="inferred from homology"/>
<feature type="transmembrane region" description="Helical" evidence="7">
    <location>
        <begin position="116"/>
        <end position="141"/>
    </location>
</feature>
<dbReference type="InterPro" id="IPR052337">
    <property type="entry name" value="SAT4-like"/>
</dbReference>
<evidence type="ECO:0000256" key="3">
    <source>
        <dbReference type="ARBA" id="ARBA00022989"/>
    </source>
</evidence>
<feature type="domain" description="Rhodopsin" evidence="8">
    <location>
        <begin position="59"/>
        <end position="297"/>
    </location>
</feature>
<dbReference type="PANTHER" id="PTHR33048">
    <property type="entry name" value="PTH11-LIKE INTEGRAL MEMBRANE PROTEIN (AFU_ORTHOLOGUE AFUA_5G11245)"/>
    <property type="match status" value="1"/>
</dbReference>
<evidence type="ECO:0000313" key="10">
    <source>
        <dbReference type="Proteomes" id="UP000566819"/>
    </source>
</evidence>
<name>A0A8H4VZV5_9HELO</name>
<feature type="transmembrane region" description="Helical" evidence="7">
    <location>
        <begin position="196"/>
        <end position="223"/>
    </location>
</feature>
<accession>A0A8H4VZV5</accession>
<dbReference type="GO" id="GO:0016020">
    <property type="term" value="C:membrane"/>
    <property type="evidence" value="ECO:0007669"/>
    <property type="project" value="UniProtKB-SubCell"/>
</dbReference>
<feature type="transmembrane region" description="Helical" evidence="7">
    <location>
        <begin position="153"/>
        <end position="176"/>
    </location>
</feature>
<dbReference type="EMBL" id="JAAMPI010000740">
    <property type="protein sequence ID" value="KAF4628948.1"/>
    <property type="molecule type" value="Genomic_DNA"/>
</dbReference>
<dbReference type="AlphaFoldDB" id="A0A8H4VZV5"/>
<protein>
    <recommendedName>
        <fullName evidence="8">Rhodopsin domain-containing protein</fullName>
    </recommendedName>
</protein>
<evidence type="ECO:0000313" key="9">
    <source>
        <dbReference type="EMBL" id="KAF4628948.1"/>
    </source>
</evidence>
<evidence type="ECO:0000256" key="1">
    <source>
        <dbReference type="ARBA" id="ARBA00004141"/>
    </source>
</evidence>
<evidence type="ECO:0000256" key="2">
    <source>
        <dbReference type="ARBA" id="ARBA00022692"/>
    </source>
</evidence>
<dbReference type="Proteomes" id="UP000566819">
    <property type="component" value="Unassembled WGS sequence"/>
</dbReference>
<comment type="subcellular location">
    <subcellularLocation>
        <location evidence="1">Membrane</location>
        <topology evidence="1">Multi-pass membrane protein</topology>
    </subcellularLocation>
</comment>
<feature type="transmembrane region" description="Helical" evidence="7">
    <location>
        <begin position="78"/>
        <end position="96"/>
    </location>
</feature>
<keyword evidence="3 7" id="KW-1133">Transmembrane helix</keyword>
<dbReference type="PANTHER" id="PTHR33048:SF158">
    <property type="entry name" value="MEMBRANE PROTEIN PTH11-LIKE, PUTATIVE-RELATED"/>
    <property type="match status" value="1"/>
</dbReference>
<reference evidence="9 10" key="1">
    <citation type="submission" date="2020-03" db="EMBL/GenBank/DDBJ databases">
        <title>Draft Genome Sequence of Cudoniella acicularis.</title>
        <authorList>
            <person name="Buettner E."/>
            <person name="Kellner H."/>
        </authorList>
    </citation>
    <scope>NUCLEOTIDE SEQUENCE [LARGE SCALE GENOMIC DNA]</scope>
    <source>
        <strain evidence="9 10">DSM 108380</strain>
    </source>
</reference>
<dbReference type="InterPro" id="IPR049326">
    <property type="entry name" value="Rhodopsin_dom_fungi"/>
</dbReference>
<gene>
    <name evidence="9" type="ORF">G7Y89_g9200</name>
</gene>
<feature type="region of interest" description="Disordered" evidence="6">
    <location>
        <begin position="306"/>
        <end position="355"/>
    </location>
</feature>
<feature type="transmembrane region" description="Helical" evidence="7">
    <location>
        <begin position="39"/>
        <end position="58"/>
    </location>
</feature>
<sequence length="355" mass="39753">MEATMAAMAHNYTFLSNTPAAPPPLDVIPNFVDPYSKGYLSIMTVSICIVVSSIAVWAKLYTKFVVSKTHGWEDYTILLGWALFMCMVATAVPMKYEGIGIHEWNLSLWRVIRIGFWMNVAEVLYATSVCIVKISIVLQILKIFFPGRRTPLFFLLWGIMIFNILLYISIVIMEIFQCTPREKIWNPLVEGACVNVEASFIFTASANLISDLVLLLVPVYLLLQLNMSLKRKIGVGAIFASGIFACVSSLMRLIYSIQLLSTVDYTWVMLPLGLWCIAEVTSGILASCLPSIPRLFQHIRGKPNTAGNAPYTPNGRNTFSGRRPKRSKDPNTFASIDRMDESRSGKVSSDWIPLK</sequence>
<dbReference type="Pfam" id="PF20684">
    <property type="entry name" value="Fung_rhodopsin"/>
    <property type="match status" value="1"/>
</dbReference>
<evidence type="ECO:0000256" key="7">
    <source>
        <dbReference type="SAM" id="Phobius"/>
    </source>
</evidence>
<evidence type="ECO:0000256" key="5">
    <source>
        <dbReference type="ARBA" id="ARBA00038359"/>
    </source>
</evidence>
<feature type="transmembrane region" description="Helical" evidence="7">
    <location>
        <begin position="267"/>
        <end position="292"/>
    </location>
</feature>
<keyword evidence="4 7" id="KW-0472">Membrane</keyword>
<feature type="transmembrane region" description="Helical" evidence="7">
    <location>
        <begin position="235"/>
        <end position="255"/>
    </location>
</feature>
<evidence type="ECO:0000259" key="8">
    <source>
        <dbReference type="Pfam" id="PF20684"/>
    </source>
</evidence>
<dbReference type="OrthoDB" id="2496787at2759"/>
<evidence type="ECO:0000256" key="6">
    <source>
        <dbReference type="SAM" id="MobiDB-lite"/>
    </source>
</evidence>
<evidence type="ECO:0000256" key="4">
    <source>
        <dbReference type="ARBA" id="ARBA00023136"/>
    </source>
</evidence>
<keyword evidence="2 7" id="KW-0812">Transmembrane</keyword>